<reference evidence="3 4" key="1">
    <citation type="journal article" date="2014" name="Genome Announc.">
        <title>Trypanosoma cruzi Clone Dm28c Draft Genome Sequence.</title>
        <authorList>
            <person name="Grisard E.C."/>
            <person name="Teixeira S.M."/>
            <person name="de Almeida L.G."/>
            <person name="Stoco P.H."/>
            <person name="Gerber A.L."/>
            <person name="Talavera-Lopez C."/>
            <person name="Lima O.C."/>
            <person name="Andersson B."/>
            <person name="de Vasconcelos A.T."/>
        </authorList>
    </citation>
    <scope>NUCLEOTIDE SEQUENCE [LARGE SCALE GENOMIC DNA]</scope>
    <source>
        <strain evidence="3 4">Dm28c</strain>
    </source>
</reference>
<feature type="compositionally biased region" description="Basic and acidic residues" evidence="1">
    <location>
        <begin position="150"/>
        <end position="163"/>
    </location>
</feature>
<gene>
    <name evidence="3" type="ORF">TCDM_13865</name>
</gene>
<feature type="compositionally biased region" description="Acidic residues" evidence="1">
    <location>
        <begin position="198"/>
        <end position="215"/>
    </location>
</feature>
<dbReference type="AlphaFoldDB" id="V5B8I1"/>
<proteinExistence type="predicted"/>
<dbReference type="OrthoDB" id="273080at2759"/>
<evidence type="ECO:0000313" key="3">
    <source>
        <dbReference type="EMBL" id="ESS69530.1"/>
    </source>
</evidence>
<dbReference type="VEuPathDB" id="TriTrypDB:TCDM_13865"/>
<dbReference type="PROSITE" id="PS51257">
    <property type="entry name" value="PROKAR_LIPOPROTEIN"/>
    <property type="match status" value="1"/>
</dbReference>
<sequence>MHMCRLHINAHVTQSTAGGCASVRAAPFFVLFEKSLLFFPCFFVCLHTCIGKSRREEMSLHCFFGVAMRPDGVPVTPPMPPNSSLVLSHCALTSTTTGPVTLYVQSHDQPHRFAVCTLSPKHDIYYVPLQLVFTQKVSFILVAAGEKRPVDGSKQKVRKDGKNRNGKNAHDTPTSPENVVHLTGYFESDEGHLAMASDNDDEDDEDDLSDSEGCDGDVKRGAEARGASGRKRGKLGGEGQQAPRNRRNASKTTSLSGEGNNAGNNHAGTCKKRKKG</sequence>
<dbReference type="Pfam" id="PF17800">
    <property type="entry name" value="NPL"/>
    <property type="match status" value="1"/>
</dbReference>
<evidence type="ECO:0000259" key="2">
    <source>
        <dbReference type="Pfam" id="PF17800"/>
    </source>
</evidence>
<accession>V5B8I1</accession>
<dbReference type="InterPro" id="IPR041232">
    <property type="entry name" value="NPL"/>
</dbReference>
<feature type="domain" description="Nucleoplasmin-like" evidence="2">
    <location>
        <begin position="63"/>
        <end position="146"/>
    </location>
</feature>
<organism evidence="3 4">
    <name type="scientific">Trypanosoma cruzi Dm28c</name>
    <dbReference type="NCBI Taxonomy" id="1416333"/>
    <lineage>
        <taxon>Eukaryota</taxon>
        <taxon>Discoba</taxon>
        <taxon>Euglenozoa</taxon>
        <taxon>Kinetoplastea</taxon>
        <taxon>Metakinetoplastina</taxon>
        <taxon>Trypanosomatida</taxon>
        <taxon>Trypanosomatidae</taxon>
        <taxon>Trypanosoma</taxon>
        <taxon>Schizotrypanum</taxon>
    </lineage>
</organism>
<dbReference type="EMBL" id="AYLP01000011">
    <property type="protein sequence ID" value="ESS69530.1"/>
    <property type="molecule type" value="Genomic_DNA"/>
</dbReference>
<protein>
    <recommendedName>
        <fullName evidence="2">Nucleoplasmin-like domain-containing protein</fullName>
    </recommendedName>
</protein>
<feature type="region of interest" description="Disordered" evidence="1">
    <location>
        <begin position="150"/>
        <end position="179"/>
    </location>
</feature>
<evidence type="ECO:0000313" key="4">
    <source>
        <dbReference type="Proteomes" id="UP000017861"/>
    </source>
</evidence>
<feature type="compositionally biased region" description="Low complexity" evidence="1">
    <location>
        <begin position="257"/>
        <end position="268"/>
    </location>
</feature>
<evidence type="ECO:0000256" key="1">
    <source>
        <dbReference type="SAM" id="MobiDB-lite"/>
    </source>
</evidence>
<name>V5B8I1_TRYCR</name>
<dbReference type="Proteomes" id="UP000017861">
    <property type="component" value="Unassembled WGS sequence"/>
</dbReference>
<feature type="region of interest" description="Disordered" evidence="1">
    <location>
        <begin position="194"/>
        <end position="276"/>
    </location>
</feature>
<comment type="caution">
    <text evidence="3">The sequence shown here is derived from an EMBL/GenBank/DDBJ whole genome shotgun (WGS) entry which is preliminary data.</text>
</comment>